<dbReference type="EMBL" id="BMAO01024487">
    <property type="protein sequence ID" value="GFQ95703.1"/>
    <property type="molecule type" value="Genomic_DNA"/>
</dbReference>
<keyword evidence="2" id="KW-1185">Reference proteome</keyword>
<evidence type="ECO:0000313" key="1">
    <source>
        <dbReference type="EMBL" id="GFQ95703.1"/>
    </source>
</evidence>
<comment type="caution">
    <text evidence="1">The sequence shown here is derived from an EMBL/GenBank/DDBJ whole genome shotgun (WGS) entry which is preliminary data.</text>
</comment>
<organism evidence="1 2">
    <name type="scientific">Trichonephila clavata</name>
    <name type="common">Joro spider</name>
    <name type="synonym">Nephila clavata</name>
    <dbReference type="NCBI Taxonomy" id="2740835"/>
    <lineage>
        <taxon>Eukaryota</taxon>
        <taxon>Metazoa</taxon>
        <taxon>Ecdysozoa</taxon>
        <taxon>Arthropoda</taxon>
        <taxon>Chelicerata</taxon>
        <taxon>Arachnida</taxon>
        <taxon>Araneae</taxon>
        <taxon>Araneomorphae</taxon>
        <taxon>Entelegynae</taxon>
        <taxon>Araneoidea</taxon>
        <taxon>Nephilidae</taxon>
        <taxon>Trichonephila</taxon>
    </lineage>
</organism>
<evidence type="ECO:0000313" key="2">
    <source>
        <dbReference type="Proteomes" id="UP000887116"/>
    </source>
</evidence>
<accession>A0A8X6L6K1</accession>
<gene>
    <name evidence="1" type="primary">B7P43_G05747</name>
    <name evidence="1" type="ORF">TNCT_96981</name>
</gene>
<dbReference type="AlphaFoldDB" id="A0A8X6L6K1"/>
<reference evidence="1" key="1">
    <citation type="submission" date="2020-07" db="EMBL/GenBank/DDBJ databases">
        <title>Multicomponent nature underlies the extraordinary mechanical properties of spider dragline silk.</title>
        <authorList>
            <person name="Kono N."/>
            <person name="Nakamura H."/>
            <person name="Mori M."/>
            <person name="Yoshida Y."/>
            <person name="Ohtoshi R."/>
            <person name="Malay A.D."/>
            <person name="Moran D.A.P."/>
            <person name="Tomita M."/>
            <person name="Numata K."/>
            <person name="Arakawa K."/>
        </authorList>
    </citation>
    <scope>NUCLEOTIDE SEQUENCE</scope>
</reference>
<dbReference type="Proteomes" id="UP000887116">
    <property type="component" value="Unassembled WGS sequence"/>
</dbReference>
<name>A0A8X6L6K1_TRICU</name>
<sequence>MAATAFVITSFSACMVVERCLYTCTFKCSHRKKKSQMINRVTSFGARRHLFANREEVQETTLSECPAHVAKCEPWLRFVGTRFLLLHGLQETGLILVRGKSRSCESRDMK</sequence>
<protein>
    <submittedName>
        <fullName evidence="1">Uncharacterized protein</fullName>
    </submittedName>
</protein>
<proteinExistence type="predicted"/>